<feature type="compositionally biased region" description="Basic residues" evidence="1">
    <location>
        <begin position="1"/>
        <end position="13"/>
    </location>
</feature>
<dbReference type="Proteomes" id="UP000314294">
    <property type="component" value="Unassembled WGS sequence"/>
</dbReference>
<accession>A0A4Z2GD24</accession>
<evidence type="ECO:0000256" key="1">
    <source>
        <dbReference type="SAM" id="MobiDB-lite"/>
    </source>
</evidence>
<feature type="region of interest" description="Disordered" evidence="1">
    <location>
        <begin position="58"/>
        <end position="86"/>
    </location>
</feature>
<dbReference type="EMBL" id="SRLO01000597">
    <property type="protein sequence ID" value="TNN51035.1"/>
    <property type="molecule type" value="Genomic_DNA"/>
</dbReference>
<feature type="region of interest" description="Disordered" evidence="1">
    <location>
        <begin position="1"/>
        <end position="29"/>
    </location>
</feature>
<evidence type="ECO:0000313" key="3">
    <source>
        <dbReference type="Proteomes" id="UP000314294"/>
    </source>
</evidence>
<keyword evidence="3" id="KW-1185">Reference proteome</keyword>
<name>A0A4Z2GD24_9TELE</name>
<evidence type="ECO:0000313" key="2">
    <source>
        <dbReference type="EMBL" id="TNN51035.1"/>
    </source>
</evidence>
<protein>
    <submittedName>
        <fullName evidence="2">Uncharacterized protein</fullName>
    </submittedName>
</protein>
<proteinExistence type="predicted"/>
<feature type="compositionally biased region" description="Acidic residues" evidence="1">
    <location>
        <begin position="64"/>
        <end position="75"/>
    </location>
</feature>
<sequence length="86" mass="9522">MRRISGKQIHRRRRVEEVEEEEEEEVEGGKFKAYSPVAASPSGLPVWCLEVEALLSPGGHAGGGEEEVEEVEEVEEGTRSCAYVVH</sequence>
<organism evidence="2 3">
    <name type="scientific">Liparis tanakae</name>
    <name type="common">Tanaka's snailfish</name>
    <dbReference type="NCBI Taxonomy" id="230148"/>
    <lineage>
        <taxon>Eukaryota</taxon>
        <taxon>Metazoa</taxon>
        <taxon>Chordata</taxon>
        <taxon>Craniata</taxon>
        <taxon>Vertebrata</taxon>
        <taxon>Euteleostomi</taxon>
        <taxon>Actinopterygii</taxon>
        <taxon>Neopterygii</taxon>
        <taxon>Teleostei</taxon>
        <taxon>Neoteleostei</taxon>
        <taxon>Acanthomorphata</taxon>
        <taxon>Eupercaria</taxon>
        <taxon>Perciformes</taxon>
        <taxon>Cottioidei</taxon>
        <taxon>Cottales</taxon>
        <taxon>Liparidae</taxon>
        <taxon>Liparis</taxon>
    </lineage>
</organism>
<gene>
    <name evidence="2" type="ORF">EYF80_038765</name>
</gene>
<dbReference type="AlphaFoldDB" id="A0A4Z2GD24"/>
<feature type="compositionally biased region" description="Acidic residues" evidence="1">
    <location>
        <begin position="17"/>
        <end position="26"/>
    </location>
</feature>
<comment type="caution">
    <text evidence="2">The sequence shown here is derived from an EMBL/GenBank/DDBJ whole genome shotgun (WGS) entry which is preliminary data.</text>
</comment>
<reference evidence="2 3" key="1">
    <citation type="submission" date="2019-03" db="EMBL/GenBank/DDBJ databases">
        <title>First draft genome of Liparis tanakae, snailfish: a comprehensive survey of snailfish specific genes.</title>
        <authorList>
            <person name="Kim W."/>
            <person name="Song I."/>
            <person name="Jeong J.-H."/>
            <person name="Kim D."/>
            <person name="Kim S."/>
            <person name="Ryu S."/>
            <person name="Song J.Y."/>
            <person name="Lee S.K."/>
        </authorList>
    </citation>
    <scope>NUCLEOTIDE SEQUENCE [LARGE SCALE GENOMIC DNA]</scope>
    <source>
        <tissue evidence="2">Muscle</tissue>
    </source>
</reference>